<dbReference type="KEGG" id="pkz:C5L36_0E00580"/>
<dbReference type="HAMAP" id="MF_03107">
    <property type="entry name" value="3_ketoreductase"/>
    <property type="match status" value="1"/>
</dbReference>
<keyword evidence="11 12" id="KW-0275">Fatty acid biosynthesis</keyword>
<evidence type="ECO:0000256" key="5">
    <source>
        <dbReference type="ARBA" id="ARBA00022832"/>
    </source>
</evidence>
<protein>
    <recommendedName>
        <fullName evidence="12">Very-long-chain 3-oxoacyl-CoA reductase</fullName>
        <ecNumber evidence="12">1.1.1.330</ecNumber>
    </recommendedName>
    <alternativeName>
        <fullName evidence="12">3-ketoacyl-CoA reductase</fullName>
        <shortName evidence="12">3-ketoreductase</shortName>
        <shortName evidence="12">KAR</shortName>
    </alternativeName>
    <alternativeName>
        <fullName evidence="12">Microsomal beta-keto-reductase</fullName>
    </alternativeName>
</protein>
<dbReference type="Gene3D" id="3.40.50.720">
    <property type="entry name" value="NAD(P)-binding Rossmann-like Domain"/>
    <property type="match status" value="1"/>
</dbReference>
<evidence type="ECO:0000256" key="13">
    <source>
        <dbReference type="SAM" id="Phobius"/>
    </source>
</evidence>
<comment type="catalytic activity">
    <reaction evidence="12">
        <text>a very-long-chain (3R)-3-hydroxyacyl-CoA + NADP(+) = a very-long-chain 3-oxoacyl-CoA + NADPH + H(+)</text>
        <dbReference type="Rhea" id="RHEA:48680"/>
        <dbReference type="ChEBI" id="CHEBI:15378"/>
        <dbReference type="ChEBI" id="CHEBI:57783"/>
        <dbReference type="ChEBI" id="CHEBI:58349"/>
        <dbReference type="ChEBI" id="CHEBI:85440"/>
        <dbReference type="ChEBI" id="CHEBI:90725"/>
        <dbReference type="EC" id="1.1.1.330"/>
    </reaction>
</comment>
<accession>A0A099P4V3</accession>
<evidence type="ECO:0000313" key="17">
    <source>
        <dbReference type="Proteomes" id="UP000249293"/>
    </source>
</evidence>
<gene>
    <name evidence="14" type="ORF">C5L36_0E00580</name>
    <name evidence="15" type="ORF">JL09_g743</name>
</gene>
<evidence type="ECO:0000256" key="12">
    <source>
        <dbReference type="HAMAP-Rule" id="MF_03107"/>
    </source>
</evidence>
<dbReference type="GO" id="GO:0042761">
    <property type="term" value="P:very long-chain fatty acid biosynthetic process"/>
    <property type="evidence" value="ECO:0007669"/>
    <property type="project" value="EnsemblFungi"/>
</dbReference>
<dbReference type="PANTHER" id="PTHR43086:SF2">
    <property type="entry name" value="HYDROXYSTEROID DEHYDROGENASE-LIKE PROTEIN 1"/>
    <property type="match status" value="1"/>
</dbReference>
<comment type="similarity">
    <text evidence="12">Belongs to the short-chain dehydrogenases/reductases (SDR) family.</text>
</comment>
<dbReference type="PRINTS" id="PR00081">
    <property type="entry name" value="GDHRDH"/>
</dbReference>
<keyword evidence="5 12" id="KW-0276">Fatty acid metabolism</keyword>
<dbReference type="SUPFAM" id="SSF51735">
    <property type="entry name" value="NAD(P)-binding Rossmann-fold domains"/>
    <property type="match status" value="1"/>
</dbReference>
<dbReference type="PROSITE" id="PS00061">
    <property type="entry name" value="ADH_SHORT"/>
    <property type="match status" value="1"/>
</dbReference>
<dbReference type="VEuPathDB" id="FungiDB:C5L36_0E00580"/>
<dbReference type="Proteomes" id="UP000029867">
    <property type="component" value="Unassembled WGS sequence"/>
</dbReference>
<evidence type="ECO:0000313" key="15">
    <source>
        <dbReference type="EMBL" id="KGK40058.1"/>
    </source>
</evidence>
<dbReference type="AlphaFoldDB" id="A0A099P4V3"/>
<evidence type="ECO:0000256" key="4">
    <source>
        <dbReference type="ARBA" id="ARBA00022824"/>
    </source>
</evidence>
<dbReference type="InterPro" id="IPR027533">
    <property type="entry name" value="3_ketoreductase_fungal"/>
</dbReference>
<evidence type="ECO:0000256" key="8">
    <source>
        <dbReference type="ARBA" id="ARBA00023002"/>
    </source>
</evidence>
<dbReference type="EMBL" id="JQFK01000004">
    <property type="protein sequence ID" value="KGK40058.1"/>
    <property type="molecule type" value="Genomic_DNA"/>
</dbReference>
<evidence type="ECO:0000256" key="2">
    <source>
        <dbReference type="ARBA" id="ARBA00022516"/>
    </source>
</evidence>
<organism evidence="15 16">
    <name type="scientific">Pichia kudriavzevii</name>
    <name type="common">Yeast</name>
    <name type="synonym">Issatchenkia orientalis</name>
    <dbReference type="NCBI Taxonomy" id="4909"/>
    <lineage>
        <taxon>Eukaryota</taxon>
        <taxon>Fungi</taxon>
        <taxon>Dikarya</taxon>
        <taxon>Ascomycota</taxon>
        <taxon>Saccharomycotina</taxon>
        <taxon>Pichiomycetes</taxon>
        <taxon>Pichiales</taxon>
        <taxon>Pichiaceae</taxon>
        <taxon>Pichia</taxon>
    </lineage>
</organism>
<name>A0A099P4V3_PICKU</name>
<evidence type="ECO:0000256" key="3">
    <source>
        <dbReference type="ARBA" id="ARBA00022692"/>
    </source>
</evidence>
<dbReference type="CDD" id="cd05356">
    <property type="entry name" value="17beta-HSD1_like_SDR_c"/>
    <property type="match status" value="1"/>
</dbReference>
<keyword evidence="4 12" id="KW-0256">Endoplasmic reticulum</keyword>
<keyword evidence="6 12" id="KW-0521">NADP</keyword>
<dbReference type="GO" id="GO:0141040">
    <property type="term" value="F:very-long-chain 3-oxoacyl-CoA reductase activity"/>
    <property type="evidence" value="ECO:0007669"/>
    <property type="project" value="UniProtKB-EC"/>
</dbReference>
<dbReference type="OrthoDB" id="5545019at2759"/>
<keyword evidence="7 12" id="KW-1133">Transmembrane helix</keyword>
<dbReference type="InterPro" id="IPR020904">
    <property type="entry name" value="Sc_DH/Rdtase_CS"/>
</dbReference>
<dbReference type="EMBL" id="CP028777">
    <property type="protein sequence ID" value="AWU77990.1"/>
    <property type="molecule type" value="Genomic_DNA"/>
</dbReference>
<evidence type="ECO:0000256" key="10">
    <source>
        <dbReference type="ARBA" id="ARBA00023136"/>
    </source>
</evidence>
<dbReference type="GO" id="GO:0045703">
    <property type="term" value="F:ketoreductase activity"/>
    <property type="evidence" value="ECO:0007669"/>
    <property type="project" value="UniProtKB-UniRule"/>
</dbReference>
<dbReference type="HOGENOM" id="CLU_010194_38_0_1"/>
<dbReference type="FunFam" id="3.40.50.720:FF:000317">
    <property type="entry name" value="Very-long-chain 3-oxoacyl-CoA reductase"/>
    <property type="match status" value="1"/>
</dbReference>
<evidence type="ECO:0000256" key="6">
    <source>
        <dbReference type="ARBA" id="ARBA00022857"/>
    </source>
</evidence>
<evidence type="ECO:0000313" key="16">
    <source>
        <dbReference type="Proteomes" id="UP000029867"/>
    </source>
</evidence>
<dbReference type="UniPathway" id="UPA00094"/>
<dbReference type="Proteomes" id="UP000249293">
    <property type="component" value="Chromosome 5"/>
</dbReference>
<keyword evidence="9 12" id="KW-0443">Lipid metabolism</keyword>
<keyword evidence="10 12" id="KW-0472">Membrane</keyword>
<proteinExistence type="inferred from homology"/>
<reference evidence="16" key="1">
    <citation type="journal article" date="2014" name="Microb. Cell Fact.">
        <title>Exploiting Issatchenkia orientalis SD108 for succinic acid production.</title>
        <authorList>
            <person name="Xiao H."/>
            <person name="Shao Z."/>
            <person name="Jiang Y."/>
            <person name="Dole S."/>
            <person name="Zhao H."/>
        </authorList>
    </citation>
    <scope>NUCLEOTIDE SEQUENCE [LARGE SCALE GENOMIC DNA]</scope>
    <source>
        <strain evidence="16">SD108</strain>
    </source>
</reference>
<dbReference type="GeneID" id="40385849"/>
<feature type="binding site" evidence="12">
    <location>
        <position position="206"/>
    </location>
    <ligand>
        <name>substrate</name>
    </ligand>
</feature>
<keyword evidence="8 12" id="KW-0560">Oxidoreductase</keyword>
<dbReference type="eggNOG" id="KOG1014">
    <property type="taxonomic scope" value="Eukaryota"/>
</dbReference>
<dbReference type="EC" id="1.1.1.330" evidence="12"/>
<dbReference type="RefSeq" id="XP_029323466.1">
    <property type="nucleotide sequence ID" value="XM_029467606.1"/>
</dbReference>
<keyword evidence="3 12" id="KW-0812">Transmembrane</keyword>
<reference evidence="15" key="2">
    <citation type="submission" date="2014-08" db="EMBL/GenBank/DDBJ databases">
        <title>Exploiting Issatchenkia orientalis SD108 for Succinic Acid Production.</title>
        <authorList>
            <person name="Xiao H."/>
            <person name="Shao Z."/>
            <person name="Jiang Y."/>
            <person name="Dole S."/>
            <person name="Zhao H."/>
        </authorList>
    </citation>
    <scope>NUCLEOTIDE SEQUENCE [LARGE SCALE GENOMIC DNA]</scope>
    <source>
        <strain evidence="15">SD108</strain>
    </source>
</reference>
<dbReference type="InterPro" id="IPR036291">
    <property type="entry name" value="NAD(P)-bd_dom_sf"/>
</dbReference>
<dbReference type="GO" id="GO:0005789">
    <property type="term" value="C:endoplasmic reticulum membrane"/>
    <property type="evidence" value="ECO:0007669"/>
    <property type="project" value="UniProtKB-SubCell"/>
</dbReference>
<evidence type="ECO:0000256" key="1">
    <source>
        <dbReference type="ARBA" id="ARBA00005194"/>
    </source>
</evidence>
<dbReference type="GO" id="GO:0030497">
    <property type="term" value="P:fatty acid elongation"/>
    <property type="evidence" value="ECO:0007669"/>
    <property type="project" value="UniProtKB-UniRule"/>
</dbReference>
<evidence type="ECO:0000256" key="9">
    <source>
        <dbReference type="ARBA" id="ARBA00023098"/>
    </source>
</evidence>
<evidence type="ECO:0000313" key="14">
    <source>
        <dbReference type="EMBL" id="AWU77990.1"/>
    </source>
</evidence>
<keyword evidence="17" id="KW-1185">Reference proteome</keyword>
<evidence type="ECO:0000256" key="7">
    <source>
        <dbReference type="ARBA" id="ARBA00022989"/>
    </source>
</evidence>
<sequence>MCDFLKSLSSLELTPYNTFLYAALVVGVVKVTTTVLSFTSLLLQAYVLPGVNFAKYGANRGNWAVITGASDGIGKEYAFQLAKKGFNIVLVSRTQSKLETVASEIQSKYKKETKIVAFDASTNAPENYQLLEDSLQGLPVSILINNVGASHSIPVSFLDTTEEEMNQIITLNNIVTLKVTKIVAPLIAANTGKNKGTRGLILTMGSFAGLVPTPYLSVYSGSKAFLQNWSAALSGELASQSIDVELVISYLVTSAMSKVKRSSFMIPTPKQFVASTLKNVGRRVGAQERFGTITPYPSHALMHWGIANTLGVFSKFVNKMNLDMHKDIRKRALKKAARIANEKKEL</sequence>
<evidence type="ECO:0000256" key="11">
    <source>
        <dbReference type="ARBA" id="ARBA00023160"/>
    </source>
</evidence>
<comment type="pathway">
    <text evidence="1">Lipid metabolism; fatty acid biosynthesis.</text>
</comment>
<feature type="active site" description="Proton acceptor" evidence="12">
    <location>
        <position position="219"/>
    </location>
</feature>
<feature type="transmembrane region" description="Helical" evidence="13">
    <location>
        <begin position="20"/>
        <end position="43"/>
    </location>
</feature>
<comment type="subcellular location">
    <subcellularLocation>
        <location evidence="12">Endoplasmic reticulum membrane</location>
        <topology evidence="12">Single-pass membrane protein</topology>
    </subcellularLocation>
</comment>
<dbReference type="GO" id="GO:0030148">
    <property type="term" value="P:sphingolipid biosynthetic process"/>
    <property type="evidence" value="ECO:0007669"/>
    <property type="project" value="EnsemblFungi"/>
</dbReference>
<comment type="function">
    <text evidence="12">Component of the microsomal membrane bound fatty acid elongation system, which produces the 26-carbon very long-chain fatty acids (VLCFA) from palmitate. Catalyzes the reduction of the 3-ketoacyl-CoA intermediate that is formed in each cycle of fatty acid elongation. VLCFAs serve as precursors for ceramide and sphingolipids.</text>
</comment>
<dbReference type="PIRSF" id="PIRSF000126">
    <property type="entry name" value="11-beta-HSD1"/>
    <property type="match status" value="1"/>
</dbReference>
<dbReference type="PANTHER" id="PTHR43086">
    <property type="entry name" value="VERY-LONG-CHAIN 3-OXOOACYL-COA REDUCTASE"/>
    <property type="match status" value="1"/>
</dbReference>
<keyword evidence="2 12" id="KW-0444">Lipid biosynthesis</keyword>
<dbReference type="InterPro" id="IPR002347">
    <property type="entry name" value="SDR_fam"/>
</dbReference>
<dbReference type="STRING" id="4909.A0A099P4V3"/>
<reference evidence="14 17" key="3">
    <citation type="submission" date="2018-06" db="EMBL/GenBank/DDBJ databases">
        <title>Population genomics shows no distinction between pathogenic Candida krusei and environmental Pichia kudriavzevii: One species, four names.</title>
        <authorList>
            <person name="Douglass A.P."/>
            <person name="Offei B."/>
            <person name="Braun-Galleani S."/>
            <person name="Coughlan A.Y."/>
            <person name="Martos A."/>
            <person name="Ortiz-Merino R.A."/>
            <person name="Byrne K.P."/>
            <person name="Wolfe K.H."/>
        </authorList>
    </citation>
    <scope>NUCLEOTIDE SEQUENCE [LARGE SCALE GENOMIC DNA]</scope>
    <source>
        <strain evidence="14 17">CBS573</strain>
    </source>
</reference>
<dbReference type="Pfam" id="PF00106">
    <property type="entry name" value="adh_short"/>
    <property type="match status" value="1"/>
</dbReference>